<dbReference type="AlphaFoldDB" id="A0A816GYU3"/>
<proteinExistence type="predicted"/>
<dbReference type="EMBL" id="CAJNOR010015049">
    <property type="protein sequence ID" value="CAF1680999.1"/>
    <property type="molecule type" value="Genomic_DNA"/>
</dbReference>
<reference evidence="1" key="1">
    <citation type="submission" date="2021-02" db="EMBL/GenBank/DDBJ databases">
        <authorList>
            <person name="Nowell W R."/>
        </authorList>
    </citation>
    <scope>NUCLEOTIDE SEQUENCE</scope>
</reference>
<name>A0A816GYU3_ADIRI</name>
<evidence type="ECO:0000313" key="1">
    <source>
        <dbReference type="EMBL" id="CAF1680999.1"/>
    </source>
</evidence>
<organism evidence="1 2">
    <name type="scientific">Adineta ricciae</name>
    <name type="common">Rotifer</name>
    <dbReference type="NCBI Taxonomy" id="249248"/>
    <lineage>
        <taxon>Eukaryota</taxon>
        <taxon>Metazoa</taxon>
        <taxon>Spiralia</taxon>
        <taxon>Gnathifera</taxon>
        <taxon>Rotifera</taxon>
        <taxon>Eurotatoria</taxon>
        <taxon>Bdelloidea</taxon>
        <taxon>Adinetida</taxon>
        <taxon>Adinetidae</taxon>
        <taxon>Adineta</taxon>
    </lineage>
</organism>
<gene>
    <name evidence="1" type="ORF">XAT740_LOCUS60553</name>
</gene>
<dbReference type="Proteomes" id="UP000663828">
    <property type="component" value="Unassembled WGS sequence"/>
</dbReference>
<keyword evidence="2" id="KW-1185">Reference proteome</keyword>
<accession>A0A816GYU3</accession>
<sequence length="185" mass="20989">MAASEQVIGSNVVLLWLDNHIGQPENCHELKEQFVTSTAFIHLFHEVEPCTQFIQTVKDKKVFAIIQGRYAREIVPCLEQHTSDPVVYIFCMDVGEHSDWAADRECIVNGGILNHEGDLLTRLTQGLADYAISKASEHQSKKRACEEWAKNLIQEAKRLRTEQCTLMFKTDPFSDKETPCAPPET</sequence>
<protein>
    <submittedName>
        <fullName evidence="1">Uncharacterized protein</fullName>
    </submittedName>
</protein>
<evidence type="ECO:0000313" key="2">
    <source>
        <dbReference type="Proteomes" id="UP000663828"/>
    </source>
</evidence>
<comment type="caution">
    <text evidence="1">The sequence shown here is derived from an EMBL/GenBank/DDBJ whole genome shotgun (WGS) entry which is preliminary data.</text>
</comment>